<evidence type="ECO:0000313" key="9">
    <source>
        <dbReference type="Ensembl" id="ENSEASP00005015835.2"/>
    </source>
</evidence>
<dbReference type="SMART" id="SM00028">
    <property type="entry name" value="TPR"/>
    <property type="match status" value="5"/>
</dbReference>
<dbReference type="AlphaFoldDB" id="A0A8C4LRA1"/>
<feature type="repeat" description="TPR" evidence="7">
    <location>
        <begin position="301"/>
        <end position="334"/>
    </location>
</feature>
<organism evidence="9 10">
    <name type="scientific">Equus asinus</name>
    <name type="common">Donkey</name>
    <name type="synonym">Equus africanus asinus</name>
    <dbReference type="NCBI Taxonomy" id="9793"/>
    <lineage>
        <taxon>Eukaryota</taxon>
        <taxon>Metazoa</taxon>
        <taxon>Chordata</taxon>
        <taxon>Craniata</taxon>
        <taxon>Vertebrata</taxon>
        <taxon>Euteleostomi</taxon>
        <taxon>Mammalia</taxon>
        <taxon>Eutheria</taxon>
        <taxon>Laurasiatheria</taxon>
        <taxon>Perissodactyla</taxon>
        <taxon>Equidae</taxon>
        <taxon>Equus</taxon>
    </lineage>
</organism>
<dbReference type="Pfam" id="PF07719">
    <property type="entry name" value="TPR_2"/>
    <property type="match status" value="1"/>
</dbReference>
<evidence type="ECO:0000256" key="4">
    <source>
        <dbReference type="ARBA" id="ARBA00022859"/>
    </source>
</evidence>
<protein>
    <submittedName>
        <fullName evidence="9">Interferon induced protein with tetratricopeptide repeats 5</fullName>
    </submittedName>
</protein>
<sequence>MSEIPEDALKAILLELECHFTWNLLKEDIDLCEVEDTIGQQLEFLTTKSRLTLYNLLAYVKHLKGQNKDALECLEQAEEIIQREHSDKEEVRSLVTWGNYAWVYYHMDQLKEAQTYIDKVGNVCKKLSCPSHYKLECPEIDCEKGWALLKFGGKYHHKAKVAFEKALEAEPDNPEFNIGYAITVYRLDDSDREGSIKSFSLGPLRKAVTLNPDNTYIKVFLALKLQDVHAEAEGEKYIEEILDQISSQPYVLRYAAKFYRRKNSWDRALELLRKDKLKVDELITSAIFHFKAAVERDSMFAFAYTDLANMYAEGGQYNNAEEVFQKALRLENITDDHKHQIHYHYGRFQEFHRKSENTAIHHYLEALKVKDRSSVRTKLTSALKKLATKRLGHNASDVQSLSALGFVYKLEGEKRQAAEYYERAQKIDPENEEFLTALCELRLSI</sequence>
<reference evidence="9 10" key="1">
    <citation type="journal article" date="2020" name="Nat. Commun.">
        <title>Donkey genomes provide new insights into domestication and selection for coat color.</title>
        <authorList>
            <person name="Wang"/>
            <person name="C."/>
            <person name="Li"/>
            <person name="H."/>
            <person name="Guo"/>
            <person name="Y."/>
            <person name="Huang"/>
            <person name="J."/>
            <person name="Sun"/>
            <person name="Y."/>
            <person name="Min"/>
            <person name="J."/>
            <person name="Wang"/>
            <person name="J."/>
            <person name="Fang"/>
            <person name="X."/>
            <person name="Zhao"/>
            <person name="Z."/>
            <person name="Wang"/>
            <person name="S."/>
            <person name="Zhang"/>
            <person name="Y."/>
            <person name="Liu"/>
            <person name="Q."/>
            <person name="Jiang"/>
            <person name="Q."/>
            <person name="Wang"/>
            <person name="X."/>
            <person name="Guo"/>
            <person name="Y."/>
            <person name="Yang"/>
            <person name="C."/>
            <person name="Wang"/>
            <person name="Y."/>
            <person name="Tian"/>
            <person name="F."/>
            <person name="Zhuang"/>
            <person name="G."/>
            <person name="Fan"/>
            <person name="Y."/>
            <person name="Gao"/>
            <person name="Q."/>
            <person name="Li"/>
            <person name="Y."/>
            <person name="Ju"/>
            <person name="Z."/>
            <person name="Li"/>
            <person name="J."/>
            <person name="Li"/>
            <person name="R."/>
            <person name="Hou"/>
            <person name="M."/>
            <person name="Yang"/>
            <person name="G."/>
            <person name="Liu"/>
            <person name="G."/>
            <person name="Liu"/>
            <person name="W."/>
            <person name="Guo"/>
            <person name="J."/>
            <person name="Pan"/>
            <person name="S."/>
            <person name="Fan"/>
            <person name="G."/>
            <person name="Zhang"/>
            <person name="W."/>
            <person name="Zhang"/>
            <person name="R."/>
            <person name="Yu"/>
            <person name="J."/>
            <person name="Zhang"/>
            <person name="X."/>
            <person name="Yin"/>
            <person name="Q."/>
            <person name="Ji"/>
            <person name="C."/>
            <person name="Jin"/>
            <person name="Y."/>
            <person name="Yue"/>
            <person name="G."/>
            <person name="Liu"/>
            <person name="M."/>
            <person name="Xu"/>
            <person name="J."/>
            <person name="Liu"/>
            <person name="S."/>
            <person name="Jordana"/>
            <person name="J."/>
            <person name="Noce"/>
            <person name="A."/>
            <person name="Amills"/>
            <person name="M."/>
            <person name="Wu"/>
            <person name="D.D."/>
            <person name="Li"/>
            <person name="S."/>
            <person name="Zhou"/>
            <person name="X. and Zhong"/>
            <person name="J."/>
        </authorList>
    </citation>
    <scope>NUCLEOTIDE SEQUENCE [LARGE SCALE GENOMIC DNA]</scope>
</reference>
<evidence type="ECO:0000313" key="10">
    <source>
        <dbReference type="Proteomes" id="UP000694387"/>
    </source>
</evidence>
<keyword evidence="4" id="KW-0391">Immunity</keyword>
<keyword evidence="1" id="KW-0399">Innate immunity</keyword>
<name>A0A8C4LRA1_EQUAS</name>
<dbReference type="FunFam" id="1.25.40.10:FF:000032">
    <property type="entry name" value="Interferon-induced protein with tetratricopeptide repeats 5"/>
    <property type="match status" value="1"/>
</dbReference>
<feature type="repeat" description="TPR" evidence="7">
    <location>
        <begin position="398"/>
        <end position="431"/>
    </location>
</feature>
<dbReference type="Pfam" id="PF13424">
    <property type="entry name" value="TPR_12"/>
    <property type="match status" value="1"/>
</dbReference>
<evidence type="ECO:0000256" key="8">
    <source>
        <dbReference type="SAM" id="Coils"/>
    </source>
</evidence>
<dbReference type="Gene3D" id="1.25.40.10">
    <property type="entry name" value="Tetratricopeptide repeat domain"/>
    <property type="match status" value="4"/>
</dbReference>
<evidence type="ECO:0000256" key="1">
    <source>
        <dbReference type="ARBA" id="ARBA00022588"/>
    </source>
</evidence>
<reference evidence="9" key="3">
    <citation type="submission" date="2025-09" db="UniProtKB">
        <authorList>
            <consortium name="Ensembl"/>
        </authorList>
    </citation>
    <scope>IDENTIFICATION</scope>
</reference>
<dbReference type="SUPFAM" id="SSF48452">
    <property type="entry name" value="TPR-like"/>
    <property type="match status" value="1"/>
</dbReference>
<accession>A0A8C4LRA1</accession>
<dbReference type="Proteomes" id="UP000694387">
    <property type="component" value="Chromosome 2"/>
</dbReference>
<keyword evidence="3 7" id="KW-0802">TPR repeat</keyword>
<dbReference type="GO" id="GO:0003723">
    <property type="term" value="F:RNA binding"/>
    <property type="evidence" value="ECO:0007669"/>
    <property type="project" value="TreeGrafter"/>
</dbReference>
<evidence type="ECO:0000256" key="2">
    <source>
        <dbReference type="ARBA" id="ARBA00022737"/>
    </source>
</evidence>
<dbReference type="PROSITE" id="PS50293">
    <property type="entry name" value="TPR_REGION"/>
    <property type="match status" value="2"/>
</dbReference>
<dbReference type="Ensembl" id="ENSEAST00005017219.2">
    <property type="protein sequence ID" value="ENSEASP00005015835.2"/>
    <property type="gene ID" value="ENSEASG00005011015.2"/>
</dbReference>
<dbReference type="PANTHER" id="PTHR10271:SF28">
    <property type="entry name" value="INTERFERON-INDUCED PROTEIN WITH TETRATRICOPEPTIDE REPEATS 5"/>
    <property type="match status" value="1"/>
</dbReference>
<proteinExistence type="inferred from homology"/>
<gene>
    <name evidence="9" type="primary">IFIT5</name>
</gene>
<comment type="similarity">
    <text evidence="6">Belongs to the IFIT family.</text>
</comment>
<dbReference type="GeneTree" id="ENSGT00950000182946"/>
<dbReference type="Pfam" id="PF13181">
    <property type="entry name" value="TPR_8"/>
    <property type="match status" value="1"/>
</dbReference>
<evidence type="ECO:0000256" key="6">
    <source>
        <dbReference type="ARBA" id="ARBA00038336"/>
    </source>
</evidence>
<dbReference type="PROSITE" id="PS50005">
    <property type="entry name" value="TPR"/>
    <property type="match status" value="2"/>
</dbReference>
<dbReference type="GO" id="GO:0045087">
    <property type="term" value="P:innate immune response"/>
    <property type="evidence" value="ECO:0007669"/>
    <property type="project" value="UniProtKB-KW"/>
</dbReference>
<evidence type="ECO:0000256" key="3">
    <source>
        <dbReference type="ARBA" id="ARBA00022803"/>
    </source>
</evidence>
<dbReference type="GO" id="GO:0051607">
    <property type="term" value="P:defense response to virus"/>
    <property type="evidence" value="ECO:0007669"/>
    <property type="project" value="UniProtKB-KW"/>
</dbReference>
<dbReference type="InterPro" id="IPR019734">
    <property type="entry name" value="TPR_rpt"/>
</dbReference>
<keyword evidence="10" id="KW-1185">Reference proteome</keyword>
<reference evidence="9" key="2">
    <citation type="submission" date="2025-08" db="UniProtKB">
        <authorList>
            <consortium name="Ensembl"/>
        </authorList>
    </citation>
    <scope>IDENTIFICATION</scope>
</reference>
<dbReference type="GO" id="GO:0005829">
    <property type="term" value="C:cytosol"/>
    <property type="evidence" value="ECO:0007669"/>
    <property type="project" value="TreeGrafter"/>
</dbReference>
<evidence type="ECO:0000256" key="5">
    <source>
        <dbReference type="ARBA" id="ARBA00023118"/>
    </source>
</evidence>
<keyword evidence="5" id="KW-0051">Antiviral defense</keyword>
<keyword evidence="2" id="KW-0677">Repeat</keyword>
<dbReference type="InterPro" id="IPR011990">
    <property type="entry name" value="TPR-like_helical_dom_sf"/>
</dbReference>
<evidence type="ECO:0000256" key="7">
    <source>
        <dbReference type="PROSITE-ProRule" id="PRU00339"/>
    </source>
</evidence>
<keyword evidence="8" id="KW-0175">Coiled coil</keyword>
<feature type="coiled-coil region" evidence="8">
    <location>
        <begin position="60"/>
        <end position="94"/>
    </location>
</feature>
<dbReference type="InterPro" id="IPR013105">
    <property type="entry name" value="TPR_2"/>
</dbReference>
<dbReference type="FunFam" id="1.25.40.10:FF:000036">
    <property type="entry name" value="interferon-induced protein with tetratricopeptide repeats 5"/>
    <property type="match status" value="1"/>
</dbReference>
<dbReference type="PANTHER" id="PTHR10271">
    <property type="entry name" value="INTERFERON-INDUCED PROTEIN WITH TETRATRICOPEPTIDE REPEATS"/>
    <property type="match status" value="1"/>
</dbReference>